<organism evidence="1">
    <name type="scientific">Bandra megavirus</name>
    <dbReference type="NCBI Taxonomy" id="2071566"/>
    <lineage>
        <taxon>Viruses</taxon>
        <taxon>Varidnaviria</taxon>
        <taxon>Bamfordvirae</taxon>
        <taxon>Nucleocytoviricota</taxon>
        <taxon>Megaviricetes</taxon>
        <taxon>Imitervirales</taxon>
        <taxon>Mimiviridae</taxon>
        <taxon>Megamimivirinae</taxon>
        <taxon>Megavirus</taxon>
    </lineage>
</organism>
<reference evidence="1" key="1">
    <citation type="submission" date="2018-01" db="EMBL/GenBank/DDBJ databases">
        <title>Draft genome sequence of Bandra megavirus.</title>
        <authorList>
            <person name="Chatterjee A."/>
            <person name="Yadav R."/>
            <person name="Kondabagil K."/>
        </authorList>
    </citation>
    <scope>NUCLEOTIDE SEQUENCE</scope>
    <source>
        <strain evidence="1">KK-1</strain>
    </source>
</reference>
<accession>A0A2K9V7A0</accession>
<evidence type="ECO:0000313" key="1">
    <source>
        <dbReference type="EMBL" id="AUV58044.1"/>
    </source>
</evidence>
<proteinExistence type="predicted"/>
<name>A0A2K9V7A0_9VIRU</name>
<sequence length="198" mass="23303">MDTELYFTICGNKELNDGKIYFTKPAHICKFLRNGTFIKQVYLSSNNSKQDLVHDYKYSGNILMIDKGYDLTKVETWQYMKSMGINIVDDINVLEWVSMYGHVNIIEYLLSIGTNFKKYNHHAMRISFKYGNDRSIDFLKSRVYDITSHEYIDNFGPITSTKLNYYHKFKPITKSSNDLAIERIKKMIITSNQNRQII</sequence>
<dbReference type="EMBL" id="MG779299">
    <property type="protein sequence ID" value="AUV58044.1"/>
    <property type="molecule type" value="Genomic_DNA"/>
</dbReference>
<protein>
    <submittedName>
        <fullName evidence="1">Ankyrin repeat protein</fullName>
    </submittedName>
</protein>
<dbReference type="SUPFAM" id="SSF48403">
    <property type="entry name" value="Ankyrin repeat"/>
    <property type="match status" value="1"/>
</dbReference>
<dbReference type="InterPro" id="IPR036770">
    <property type="entry name" value="Ankyrin_rpt-contain_sf"/>
</dbReference>